<evidence type="ECO:0000313" key="5">
    <source>
        <dbReference type="EMBL" id="QPM91213.1"/>
    </source>
</evidence>
<dbReference type="PROSITE" id="PS00109">
    <property type="entry name" value="PROTEIN_KINASE_TYR"/>
    <property type="match status" value="1"/>
</dbReference>
<dbReference type="SUPFAM" id="SSF81606">
    <property type="entry name" value="PP2C-like"/>
    <property type="match status" value="1"/>
</dbReference>
<dbReference type="SMART" id="SM00331">
    <property type="entry name" value="PP2C_SIG"/>
    <property type="match status" value="1"/>
</dbReference>
<name>A0A418SIR9_9RHOB</name>
<evidence type="ECO:0000256" key="4">
    <source>
        <dbReference type="ARBA" id="ARBA00022840"/>
    </source>
</evidence>
<proteinExistence type="predicted"/>
<dbReference type="OrthoDB" id="9801841at2"/>
<dbReference type="Gene3D" id="3.60.40.10">
    <property type="entry name" value="PPM-type phosphatase domain"/>
    <property type="match status" value="1"/>
</dbReference>
<dbReference type="Proteomes" id="UP000283786">
    <property type="component" value="Chromosome"/>
</dbReference>
<keyword evidence="4" id="KW-0067">ATP-binding</keyword>
<dbReference type="InterPro" id="IPR001932">
    <property type="entry name" value="PPM-type_phosphatase-like_dom"/>
</dbReference>
<sequence>MLKDADIRQRFAVTLGQGSDAGRKAVNQDFHGAMIPTGAELDLKGITLALADGISSSAVSAEAAETTVKSLLGDYYATPDAWTARVAACRVIAATNAWLFGQNSDLDDIDRGRVCTLSVLILKGREAHVLHVGDSRVTLLRGGAIEVLTEDHQTRLASGEIYLSRAIGSAAHVEIDYRRIALEPGDIFVLSSDGVHDYLTQAEITAALAAPPDDAAADLLARALANGSPDNVTVQVLRVDALPPEDAPLVPEEARLPVPPLPQPGGQIDGYRVLRQIHASDRSHVFLASDADGRRFALKIPAGELAADAETRRRFVLEEWIARRVTSPHVLAVPERTAPRSSLYVVTEYVDGQTLRQWMTDTPAPSLGVVRDLLGQIAAGLRALHRRQMIHQDIRPENIMIDREGLVKIIDLGSATVAGVEEAAPGTLGEMPGTLQYTAPEYLSGDVVSWRSDQFALGVIAYEMLTGRLPYGAQASRVTSRADQRRLRYRPARDDDSSVPDWIDLALRRALHPDPLRRYDALSEFCADLARPGAGWTAQAHRPLIERHPLRFWQGLSAVLAILCLILAIQLASQ</sequence>
<dbReference type="SMART" id="SM00332">
    <property type="entry name" value="PP2Cc"/>
    <property type="match status" value="1"/>
</dbReference>
<keyword evidence="1 5" id="KW-0808">Transferase</keyword>
<dbReference type="CDD" id="cd14014">
    <property type="entry name" value="STKc_PknB_like"/>
    <property type="match status" value="1"/>
</dbReference>
<dbReference type="PROSITE" id="PS51746">
    <property type="entry name" value="PPM_2"/>
    <property type="match status" value="1"/>
</dbReference>
<dbReference type="PANTHER" id="PTHR43289">
    <property type="entry name" value="MITOGEN-ACTIVATED PROTEIN KINASE KINASE KINASE 20-RELATED"/>
    <property type="match status" value="1"/>
</dbReference>
<dbReference type="KEGG" id="palw:PSAL_024630"/>
<protein>
    <submittedName>
        <fullName evidence="5">Serine/threonine-protein kinase PknD</fullName>
        <ecNumber evidence="5">2.7.11.1</ecNumber>
    </submittedName>
</protein>
<dbReference type="PROSITE" id="PS50011">
    <property type="entry name" value="PROTEIN_KINASE_DOM"/>
    <property type="match status" value="1"/>
</dbReference>
<keyword evidence="3 5" id="KW-0418">Kinase</keyword>
<evidence type="ECO:0000256" key="1">
    <source>
        <dbReference type="ARBA" id="ARBA00022679"/>
    </source>
</evidence>
<dbReference type="Gene3D" id="1.10.510.10">
    <property type="entry name" value="Transferase(Phosphotransferase) domain 1"/>
    <property type="match status" value="1"/>
</dbReference>
<dbReference type="SUPFAM" id="SSF56112">
    <property type="entry name" value="Protein kinase-like (PK-like)"/>
    <property type="match status" value="1"/>
</dbReference>
<keyword evidence="6" id="KW-1185">Reference proteome</keyword>
<dbReference type="GO" id="GO:0004674">
    <property type="term" value="F:protein serine/threonine kinase activity"/>
    <property type="evidence" value="ECO:0007669"/>
    <property type="project" value="UniProtKB-EC"/>
</dbReference>
<dbReference type="InterPro" id="IPR000719">
    <property type="entry name" value="Prot_kinase_dom"/>
</dbReference>
<dbReference type="Pfam" id="PF13672">
    <property type="entry name" value="PP2C_2"/>
    <property type="match status" value="1"/>
</dbReference>
<dbReference type="RefSeq" id="WP_119838528.1">
    <property type="nucleotide sequence ID" value="NZ_CP060436.1"/>
</dbReference>
<gene>
    <name evidence="5" type="primary">pknD</name>
    <name evidence="5" type="ORF">PSAL_024630</name>
</gene>
<dbReference type="InterPro" id="IPR011009">
    <property type="entry name" value="Kinase-like_dom_sf"/>
</dbReference>
<accession>A0A418SIR9</accession>
<dbReference type="AlphaFoldDB" id="A0A418SIR9"/>
<evidence type="ECO:0000256" key="3">
    <source>
        <dbReference type="ARBA" id="ARBA00022777"/>
    </source>
</evidence>
<reference evidence="5 6" key="1">
    <citation type="submission" date="2020-08" db="EMBL/GenBank/DDBJ databases">
        <title>Genome sequence of Rhodobacteraceae bacterium Lw-13e.</title>
        <authorList>
            <person name="Poehlein A."/>
            <person name="Wolter L."/>
            <person name="Daniel R."/>
            <person name="Brinkhoff T."/>
        </authorList>
    </citation>
    <scope>NUCLEOTIDE SEQUENCE [LARGE SCALE GENOMIC DNA]</scope>
    <source>
        <strain evidence="5 6">Lw-13e</strain>
    </source>
</reference>
<dbReference type="EC" id="2.7.11.1" evidence="5"/>
<dbReference type="EMBL" id="CP060436">
    <property type="protein sequence ID" value="QPM91213.1"/>
    <property type="molecule type" value="Genomic_DNA"/>
</dbReference>
<evidence type="ECO:0000256" key="2">
    <source>
        <dbReference type="ARBA" id="ARBA00022741"/>
    </source>
</evidence>
<dbReference type="InterPro" id="IPR008266">
    <property type="entry name" value="Tyr_kinase_AS"/>
</dbReference>
<dbReference type="Gene3D" id="3.30.200.20">
    <property type="entry name" value="Phosphorylase Kinase, domain 1"/>
    <property type="match status" value="1"/>
</dbReference>
<dbReference type="PANTHER" id="PTHR43289:SF6">
    <property type="entry name" value="SERINE_THREONINE-PROTEIN KINASE NEKL-3"/>
    <property type="match status" value="1"/>
</dbReference>
<evidence type="ECO:0000313" key="6">
    <source>
        <dbReference type="Proteomes" id="UP000283786"/>
    </source>
</evidence>
<dbReference type="InterPro" id="IPR036457">
    <property type="entry name" value="PPM-type-like_dom_sf"/>
</dbReference>
<dbReference type="GO" id="GO:0005524">
    <property type="term" value="F:ATP binding"/>
    <property type="evidence" value="ECO:0007669"/>
    <property type="project" value="UniProtKB-KW"/>
</dbReference>
<organism evidence="5 6">
    <name type="scientific">Pseudooceanicola algae</name>
    <dbReference type="NCBI Taxonomy" id="1537215"/>
    <lineage>
        <taxon>Bacteria</taxon>
        <taxon>Pseudomonadati</taxon>
        <taxon>Pseudomonadota</taxon>
        <taxon>Alphaproteobacteria</taxon>
        <taxon>Rhodobacterales</taxon>
        <taxon>Paracoccaceae</taxon>
        <taxon>Pseudooceanicola</taxon>
    </lineage>
</organism>
<dbReference type="Pfam" id="PF00069">
    <property type="entry name" value="Pkinase"/>
    <property type="match status" value="1"/>
</dbReference>
<keyword evidence="2" id="KW-0547">Nucleotide-binding</keyword>